<reference evidence="1 2" key="1">
    <citation type="journal article" date="2020" name="Microorganisms">
        <title>New Insight into Antimicrobial Compounds from Food and Marine-Sourced Carnobacterium Species through Phenotype and Genome Analyses.</title>
        <authorList>
            <person name="Begrem S."/>
            <person name="Ivaniuk F."/>
            <person name="Gigout-Chevalier F."/>
            <person name="Kolypczuk L."/>
            <person name="Bonnetot S."/>
            <person name="Leroi F."/>
            <person name="Grovel O."/>
            <person name="Delbarre-Ladrat C."/>
            <person name="Passerini D."/>
        </authorList>
    </citation>
    <scope>NUCLEOTIDE SEQUENCE [LARGE SCALE GENOMIC DNA]</scope>
    <source>
        <strain evidence="1 2">MIP2551</strain>
    </source>
</reference>
<dbReference type="RefSeq" id="WP_187949250.1">
    <property type="nucleotide sequence ID" value="NZ_WNJQ01000026.1"/>
</dbReference>
<protein>
    <submittedName>
        <fullName evidence="1">Uncharacterized protein</fullName>
    </submittedName>
</protein>
<dbReference type="EMBL" id="WNJQ01000026">
    <property type="protein sequence ID" value="MBC9826435.1"/>
    <property type="molecule type" value="Genomic_DNA"/>
</dbReference>
<dbReference type="Proteomes" id="UP000638836">
    <property type="component" value="Unassembled WGS sequence"/>
</dbReference>
<accession>A0ABR7TGS2</accession>
<proteinExistence type="predicted"/>
<gene>
    <name evidence="1" type="ORF">GLO26_11740</name>
</gene>
<comment type="caution">
    <text evidence="1">The sequence shown here is derived from an EMBL/GenBank/DDBJ whole genome shotgun (WGS) entry which is preliminary data.</text>
</comment>
<name>A0ABR7TGS2_9LACT</name>
<organism evidence="1 2">
    <name type="scientific">Carnobacterium inhibens</name>
    <dbReference type="NCBI Taxonomy" id="147709"/>
    <lineage>
        <taxon>Bacteria</taxon>
        <taxon>Bacillati</taxon>
        <taxon>Bacillota</taxon>
        <taxon>Bacilli</taxon>
        <taxon>Lactobacillales</taxon>
        <taxon>Carnobacteriaceae</taxon>
        <taxon>Carnobacterium</taxon>
    </lineage>
</organism>
<sequence length="142" mass="16044">MKKTNKNKERFLSELLLNGSIEKAASNAEISKTTAYRYLDDEEFNKLYKEKRKQLLDEVIGQLTTAATKAVKTLEDVLDDELAPPTAKVSASRAILDNMFKGFSIVEIEERLTAIEKNIENNHVGSQNLGKLKGKLEEKQEE</sequence>
<evidence type="ECO:0000313" key="2">
    <source>
        <dbReference type="Proteomes" id="UP000638836"/>
    </source>
</evidence>
<keyword evidence="2" id="KW-1185">Reference proteome</keyword>
<evidence type="ECO:0000313" key="1">
    <source>
        <dbReference type="EMBL" id="MBC9826435.1"/>
    </source>
</evidence>